<keyword evidence="1" id="KW-0472">Membrane</keyword>
<dbReference type="OrthoDB" id="1013853at2"/>
<keyword evidence="1" id="KW-0812">Transmembrane</keyword>
<keyword evidence="3" id="KW-1185">Reference proteome</keyword>
<gene>
    <name evidence="2" type="ORF">SAMN02745171_00186</name>
</gene>
<name>A0A1T4KWT0_9PORP</name>
<dbReference type="STRING" id="29524.SAMN02745171_00186"/>
<dbReference type="AlphaFoldDB" id="A0A1T4KWT0"/>
<keyword evidence="1" id="KW-1133">Transmembrane helix</keyword>
<reference evidence="3" key="1">
    <citation type="submission" date="2017-02" db="EMBL/GenBank/DDBJ databases">
        <authorList>
            <person name="Varghese N."/>
            <person name="Submissions S."/>
        </authorList>
    </citation>
    <scope>NUCLEOTIDE SEQUENCE [LARGE SCALE GENOMIC DNA]</scope>
    <source>
        <strain evidence="3">ATCC 51356</strain>
    </source>
</reference>
<dbReference type="EMBL" id="FUXE01000002">
    <property type="protein sequence ID" value="SJZ46767.1"/>
    <property type="molecule type" value="Genomic_DNA"/>
</dbReference>
<sequence length="191" mass="21867">MNTKKSIKLIGGFLVILFTLSSCWWIKGPKRTYRINDDSLFFTKMPPRTQSGADIIAFEIDGKPYVFPAKGSNKSHFFAPPTWVVSIYLEKGDQYYLYFTADRRRKRFNPTIFVFGGSFKWGDEVISIIQGGATFGSYESEEGQFSWTIDHIDSVKRQVAGTFSGEVTSIRDRTKTLKIENGFFDLLYSKL</sequence>
<dbReference type="RefSeq" id="WP_078736155.1">
    <property type="nucleotide sequence ID" value="NZ_FUXE01000002.1"/>
</dbReference>
<evidence type="ECO:0000256" key="1">
    <source>
        <dbReference type="SAM" id="Phobius"/>
    </source>
</evidence>
<proteinExistence type="predicted"/>
<dbReference type="Proteomes" id="UP000190121">
    <property type="component" value="Unassembled WGS sequence"/>
</dbReference>
<evidence type="ECO:0008006" key="4">
    <source>
        <dbReference type="Google" id="ProtNLM"/>
    </source>
</evidence>
<accession>A0A1T4KWT0</accession>
<feature type="transmembrane region" description="Helical" evidence="1">
    <location>
        <begin position="6"/>
        <end position="26"/>
    </location>
</feature>
<evidence type="ECO:0000313" key="2">
    <source>
        <dbReference type="EMBL" id="SJZ46767.1"/>
    </source>
</evidence>
<dbReference type="PROSITE" id="PS51257">
    <property type="entry name" value="PROKAR_LIPOPROTEIN"/>
    <property type="match status" value="1"/>
</dbReference>
<protein>
    <recommendedName>
        <fullName evidence="4">Lipoprotein</fullName>
    </recommendedName>
</protein>
<organism evidence="2 3">
    <name type="scientific">Porphyromonas circumdentaria</name>
    <dbReference type="NCBI Taxonomy" id="29524"/>
    <lineage>
        <taxon>Bacteria</taxon>
        <taxon>Pseudomonadati</taxon>
        <taxon>Bacteroidota</taxon>
        <taxon>Bacteroidia</taxon>
        <taxon>Bacteroidales</taxon>
        <taxon>Porphyromonadaceae</taxon>
        <taxon>Porphyromonas</taxon>
    </lineage>
</organism>
<evidence type="ECO:0000313" key="3">
    <source>
        <dbReference type="Proteomes" id="UP000190121"/>
    </source>
</evidence>